<proteinExistence type="predicted"/>
<name>A0ABW5L7K2_9SPHI</name>
<accession>A0ABW5L7K2</accession>
<feature type="transmembrane region" description="Helical" evidence="1">
    <location>
        <begin position="94"/>
        <end position="112"/>
    </location>
</feature>
<dbReference type="RefSeq" id="WP_210354842.1">
    <property type="nucleotide sequence ID" value="NZ_JAEQMU010000002.1"/>
</dbReference>
<comment type="caution">
    <text evidence="4">The sequence shown here is derived from an EMBL/GenBank/DDBJ whole genome shotgun (WGS) entry which is preliminary data.</text>
</comment>
<evidence type="ECO:0000313" key="4">
    <source>
        <dbReference type="EMBL" id="MFD2556748.1"/>
    </source>
</evidence>
<evidence type="ECO:0000313" key="5">
    <source>
        <dbReference type="Proteomes" id="UP001597440"/>
    </source>
</evidence>
<dbReference type="InterPro" id="IPR032508">
    <property type="entry name" value="FecR_C"/>
</dbReference>
<keyword evidence="1" id="KW-0812">Transmembrane</keyword>
<dbReference type="InterPro" id="IPR006860">
    <property type="entry name" value="FecR"/>
</dbReference>
<dbReference type="Pfam" id="PF04773">
    <property type="entry name" value="FecR"/>
    <property type="match status" value="1"/>
</dbReference>
<feature type="domain" description="FecR protein" evidence="2">
    <location>
        <begin position="179"/>
        <end position="273"/>
    </location>
</feature>
<keyword evidence="5" id="KW-1185">Reference proteome</keyword>
<gene>
    <name evidence="4" type="ORF">ACFSQW_20335</name>
</gene>
<dbReference type="Proteomes" id="UP001597440">
    <property type="component" value="Unassembled WGS sequence"/>
</dbReference>
<dbReference type="EMBL" id="JBHULD010000025">
    <property type="protein sequence ID" value="MFD2556748.1"/>
    <property type="molecule type" value="Genomic_DNA"/>
</dbReference>
<dbReference type="InterPro" id="IPR012373">
    <property type="entry name" value="Ferrdict_sens_TM"/>
</dbReference>
<protein>
    <submittedName>
        <fullName evidence="4">FecR family protein</fullName>
    </submittedName>
</protein>
<dbReference type="PIRSF" id="PIRSF018266">
    <property type="entry name" value="FecR"/>
    <property type="match status" value="1"/>
</dbReference>
<dbReference type="PANTHER" id="PTHR30273">
    <property type="entry name" value="PERIPLASMIC SIGNAL SENSOR AND SIGMA FACTOR ACTIVATOR FECR-RELATED"/>
    <property type="match status" value="1"/>
</dbReference>
<dbReference type="Pfam" id="PF16344">
    <property type="entry name" value="FecR_C"/>
    <property type="match status" value="1"/>
</dbReference>
<organism evidence="4 5">
    <name type="scientific">Sphingobacterium tabacisoli</name>
    <dbReference type="NCBI Taxonomy" id="2044855"/>
    <lineage>
        <taxon>Bacteria</taxon>
        <taxon>Pseudomonadati</taxon>
        <taxon>Bacteroidota</taxon>
        <taxon>Sphingobacteriia</taxon>
        <taxon>Sphingobacteriales</taxon>
        <taxon>Sphingobacteriaceae</taxon>
        <taxon>Sphingobacterium</taxon>
    </lineage>
</organism>
<reference evidence="5" key="1">
    <citation type="journal article" date="2019" name="Int. J. Syst. Evol. Microbiol.">
        <title>The Global Catalogue of Microorganisms (GCM) 10K type strain sequencing project: providing services to taxonomists for standard genome sequencing and annotation.</title>
        <authorList>
            <consortium name="The Broad Institute Genomics Platform"/>
            <consortium name="The Broad Institute Genome Sequencing Center for Infectious Disease"/>
            <person name="Wu L."/>
            <person name="Ma J."/>
        </authorList>
    </citation>
    <scope>NUCLEOTIDE SEQUENCE [LARGE SCALE GENOMIC DNA]</scope>
    <source>
        <strain evidence="5">KCTC 52298</strain>
    </source>
</reference>
<sequence>MEHSKHIESLFKKHKEGSASVEETRVLLAFFKDPQNSDYLNALIDQEFEEDATEMAEELVSSIARSVKSVVDLHIEGHTTERPVLFRYIRSYKYGWWSAAILILGLFGLYQYNLYPVKVGHPIAFTDTKDQEKATLTLGNGQQIELDTDKDGIITRNEGLTYADGQNLVQLHEVQQALLSTPRKTQYSTMLPDGTQVWLNAESSLSYPTSFEGAERIVELKGEGYFEVAHDAKHPFIVVTKGQRLKVLGTSFNLKAYTNEPAVVTTLVTGRVQLYSDKATVAQMLSPGQQSAFVEDKFYVGHVDTKIFCAWKLGELRFRATPLDEVLREIERWYDIDIDYSTVPKGVKIHASIRKDKKLAIVIEALEKITELKFDIQGRRLKIMH</sequence>
<keyword evidence="1" id="KW-0472">Membrane</keyword>
<evidence type="ECO:0000256" key="1">
    <source>
        <dbReference type="SAM" id="Phobius"/>
    </source>
</evidence>
<dbReference type="Gene3D" id="3.55.50.30">
    <property type="match status" value="1"/>
</dbReference>
<dbReference type="Gene3D" id="2.60.120.1440">
    <property type="match status" value="1"/>
</dbReference>
<feature type="domain" description="Protein FecR C-terminal" evidence="3">
    <location>
        <begin position="316"/>
        <end position="382"/>
    </location>
</feature>
<evidence type="ECO:0000259" key="2">
    <source>
        <dbReference type="Pfam" id="PF04773"/>
    </source>
</evidence>
<keyword evidence="1" id="KW-1133">Transmembrane helix</keyword>
<dbReference type="PANTHER" id="PTHR30273:SF2">
    <property type="entry name" value="PROTEIN FECR"/>
    <property type="match status" value="1"/>
</dbReference>
<evidence type="ECO:0000259" key="3">
    <source>
        <dbReference type="Pfam" id="PF16344"/>
    </source>
</evidence>